<dbReference type="InterPro" id="IPR012658">
    <property type="entry name" value="YheV"/>
</dbReference>
<feature type="compositionally biased region" description="Basic and acidic residues" evidence="1">
    <location>
        <begin position="59"/>
        <end position="69"/>
    </location>
</feature>
<evidence type="ECO:0000313" key="2">
    <source>
        <dbReference type="EMBL" id="ROQ21897.1"/>
    </source>
</evidence>
<comment type="caution">
    <text evidence="2">The sequence shown here is derived from an EMBL/GenBank/DDBJ whole genome shotgun (WGS) entry which is preliminary data.</text>
</comment>
<feature type="region of interest" description="Disordered" evidence="1">
    <location>
        <begin position="59"/>
        <end position="82"/>
    </location>
</feature>
<organism evidence="2 3">
    <name type="scientific">Marinimicrobium koreense</name>
    <dbReference type="NCBI Taxonomy" id="306545"/>
    <lineage>
        <taxon>Bacteria</taxon>
        <taxon>Pseudomonadati</taxon>
        <taxon>Pseudomonadota</taxon>
        <taxon>Gammaproteobacteria</taxon>
        <taxon>Cellvibrionales</taxon>
        <taxon>Cellvibrionaceae</taxon>
        <taxon>Marinimicrobium</taxon>
    </lineage>
</organism>
<gene>
    <name evidence="2" type="ORF">EDC38_2525</name>
</gene>
<dbReference type="OrthoDB" id="5881059at2"/>
<proteinExistence type="predicted"/>
<evidence type="ECO:0000313" key="3">
    <source>
        <dbReference type="Proteomes" id="UP000273643"/>
    </source>
</evidence>
<accession>A0A3N1P409</accession>
<reference evidence="2 3" key="1">
    <citation type="submission" date="2018-11" db="EMBL/GenBank/DDBJ databases">
        <title>Genomic Encyclopedia of Type Strains, Phase IV (KMG-IV): sequencing the most valuable type-strain genomes for metagenomic binning, comparative biology and taxonomic classification.</title>
        <authorList>
            <person name="Goeker M."/>
        </authorList>
    </citation>
    <scope>NUCLEOTIDE SEQUENCE [LARGE SCALE GENOMIC DNA]</scope>
    <source>
        <strain evidence="2 3">DSM 16974</strain>
    </source>
</reference>
<dbReference type="Proteomes" id="UP000273643">
    <property type="component" value="Unassembled WGS sequence"/>
</dbReference>
<dbReference type="AlphaFoldDB" id="A0A3N1P409"/>
<sequence length="82" mass="9505">MAFSKTPRFIAGAVCPRCSAMDRLRVYNEDGTDYRECVDCGFKQEQHIQPQVREIETRVNTSQEERKAQEQVVKILPLDDDN</sequence>
<dbReference type="NCBIfam" id="TIGR02443">
    <property type="entry name" value="YheV family putative zinc ribbon protein"/>
    <property type="match status" value="1"/>
</dbReference>
<evidence type="ECO:0000256" key="1">
    <source>
        <dbReference type="SAM" id="MobiDB-lite"/>
    </source>
</evidence>
<name>A0A3N1P409_9GAMM</name>
<dbReference type="Pfam" id="PF09526">
    <property type="entry name" value="DUF2387"/>
    <property type="match status" value="1"/>
</dbReference>
<dbReference type="RefSeq" id="WP_024461835.1">
    <property type="nucleotide sequence ID" value="NZ_RJUK01000001.1"/>
</dbReference>
<dbReference type="EMBL" id="RJUK01000001">
    <property type="protein sequence ID" value="ROQ21897.1"/>
    <property type="molecule type" value="Genomic_DNA"/>
</dbReference>
<keyword evidence="3" id="KW-1185">Reference proteome</keyword>
<protein>
    <submittedName>
        <fullName evidence="2">Uncharacterized protein</fullName>
    </submittedName>
</protein>